<reference evidence="2 3" key="1">
    <citation type="journal article" date="2015" name="Genome Announc.">
        <title>Genome Assemblies of Three Soil-Associated Devosia species: D. insulae, D. limi, and D. soli.</title>
        <authorList>
            <person name="Hassan Y.I."/>
            <person name="Lepp D."/>
            <person name="Zhou T."/>
        </authorList>
    </citation>
    <scope>NUCLEOTIDE SEQUENCE [LARGE SCALE GENOMIC DNA]</scope>
    <source>
        <strain evidence="2 3">DS-56</strain>
    </source>
</reference>
<dbReference type="Pfam" id="PF08808">
    <property type="entry name" value="RES"/>
    <property type="match status" value="1"/>
</dbReference>
<dbReference type="EMBL" id="LAJE02000343">
    <property type="protein sequence ID" value="OEO28961.1"/>
    <property type="molecule type" value="Genomic_DNA"/>
</dbReference>
<dbReference type="SMART" id="SM00953">
    <property type="entry name" value="RES"/>
    <property type="match status" value="1"/>
</dbReference>
<dbReference type="Proteomes" id="UP000095463">
    <property type="component" value="Unassembled WGS sequence"/>
</dbReference>
<evidence type="ECO:0000313" key="3">
    <source>
        <dbReference type="Proteomes" id="UP000095463"/>
    </source>
</evidence>
<gene>
    <name evidence="2" type="ORF">VW23_027605</name>
</gene>
<protein>
    <recommendedName>
        <fullName evidence="1">RES domain-containing protein</fullName>
    </recommendedName>
</protein>
<accession>A0A1E5XK44</accession>
<sequence length="233" mass="25886">MVTAIPTASVSWRGAVRIIPSIHPPIDLFEDIADPRDWPLLISAEQKTNPRLMESIGRLDLVPADRRVSGPGASYLMAPFTHATTDRPSRFSDGSFGVLYVGEGFETALFETIHHHQRFMRATSELAGWTSQFRELFLDVEAELAELRVDPPAGVLAENYAVAQALGASLKSAGSEGVVYPSVRRPDGQCVGLFYPDRCANVRQGRHLDYHWNGERVDFYRDAGSRQVFEITP</sequence>
<evidence type="ECO:0000313" key="2">
    <source>
        <dbReference type="EMBL" id="OEO28961.1"/>
    </source>
</evidence>
<keyword evidence="3" id="KW-1185">Reference proteome</keyword>
<evidence type="ECO:0000259" key="1">
    <source>
        <dbReference type="SMART" id="SM00953"/>
    </source>
</evidence>
<proteinExistence type="predicted"/>
<dbReference type="AlphaFoldDB" id="A0A1E5XK44"/>
<name>A0A1E5XK44_9HYPH</name>
<organism evidence="2 3">
    <name type="scientific">Devosia insulae DS-56</name>
    <dbReference type="NCBI Taxonomy" id="1116389"/>
    <lineage>
        <taxon>Bacteria</taxon>
        <taxon>Pseudomonadati</taxon>
        <taxon>Pseudomonadota</taxon>
        <taxon>Alphaproteobacteria</taxon>
        <taxon>Hyphomicrobiales</taxon>
        <taxon>Devosiaceae</taxon>
        <taxon>Devosia</taxon>
    </lineage>
</organism>
<dbReference type="OrthoDB" id="9795903at2"/>
<comment type="caution">
    <text evidence="2">The sequence shown here is derived from an EMBL/GenBank/DDBJ whole genome shotgun (WGS) entry which is preliminary data.</text>
</comment>
<dbReference type="InterPro" id="IPR014914">
    <property type="entry name" value="RES_dom"/>
</dbReference>
<feature type="domain" description="RES" evidence="1">
    <location>
        <begin position="79"/>
        <end position="205"/>
    </location>
</feature>